<protein>
    <recommendedName>
        <fullName evidence="8">Histone H4</fullName>
    </recommendedName>
</protein>
<dbReference type="InterPro" id="IPR001951">
    <property type="entry name" value="Histone_H4"/>
</dbReference>
<reference evidence="10" key="1">
    <citation type="submission" date="2023-03" db="EMBL/GenBank/DDBJ databases">
        <title>Massive genome expansion in bonnet fungi (Mycena s.s.) driven by repeated elements and novel gene families across ecological guilds.</title>
        <authorList>
            <consortium name="Lawrence Berkeley National Laboratory"/>
            <person name="Harder C.B."/>
            <person name="Miyauchi S."/>
            <person name="Viragh M."/>
            <person name="Kuo A."/>
            <person name="Thoen E."/>
            <person name="Andreopoulos B."/>
            <person name="Lu D."/>
            <person name="Skrede I."/>
            <person name="Drula E."/>
            <person name="Henrissat B."/>
            <person name="Morin E."/>
            <person name="Kohler A."/>
            <person name="Barry K."/>
            <person name="LaButti K."/>
            <person name="Morin E."/>
            <person name="Salamov A."/>
            <person name="Lipzen A."/>
            <person name="Mereny Z."/>
            <person name="Hegedus B."/>
            <person name="Baldrian P."/>
            <person name="Stursova M."/>
            <person name="Weitz H."/>
            <person name="Taylor A."/>
            <person name="Grigoriev I.V."/>
            <person name="Nagy L.G."/>
            <person name="Martin F."/>
            <person name="Kauserud H."/>
        </authorList>
    </citation>
    <scope>NUCLEOTIDE SEQUENCE</scope>
    <source>
        <strain evidence="10">9284</strain>
    </source>
</reference>
<evidence type="ECO:0000313" key="10">
    <source>
        <dbReference type="EMBL" id="KAJ7624855.1"/>
    </source>
</evidence>
<dbReference type="GO" id="GO:0046982">
    <property type="term" value="F:protein heterodimerization activity"/>
    <property type="evidence" value="ECO:0007669"/>
    <property type="project" value="InterPro"/>
</dbReference>
<proteinExistence type="inferred from homology"/>
<comment type="caution">
    <text evidence="10">The sequence shown here is derived from an EMBL/GenBank/DDBJ whole genome shotgun (WGS) entry which is preliminary data.</text>
</comment>
<keyword evidence="6 8" id="KW-0539">Nucleus</keyword>
<evidence type="ECO:0000256" key="3">
    <source>
        <dbReference type="ARBA" id="ARBA00006564"/>
    </source>
</evidence>
<evidence type="ECO:0000256" key="5">
    <source>
        <dbReference type="ARBA" id="ARBA00023125"/>
    </source>
</evidence>
<dbReference type="GO" id="GO:0005634">
    <property type="term" value="C:nucleus"/>
    <property type="evidence" value="ECO:0007669"/>
    <property type="project" value="UniProtKB-SubCell"/>
</dbReference>
<comment type="function">
    <text evidence="8">Core component of nucleosome. Nucleosomes wrap and compact DNA into chromatin, limiting DNA accessibility to the cellular machineries which require DNA as a template. Histones thereby play a central role in transcription regulation, DNA repair, DNA replication and chromosomal stability. DNA accessibility is regulated via a complex set of post-translational modifications of histones, also called histone code, and nucleosome remodeling.</text>
</comment>
<comment type="similarity">
    <text evidence="3 8">Belongs to the histone H4 family.</text>
</comment>
<dbReference type="InterPro" id="IPR009072">
    <property type="entry name" value="Histone-fold"/>
</dbReference>
<keyword evidence="4 8" id="KW-0158">Chromosome</keyword>
<evidence type="ECO:0000256" key="7">
    <source>
        <dbReference type="ARBA" id="ARBA00023269"/>
    </source>
</evidence>
<dbReference type="Gene3D" id="1.10.20.10">
    <property type="entry name" value="Histone, subunit A"/>
    <property type="match status" value="1"/>
</dbReference>
<feature type="region of interest" description="Disordered" evidence="9">
    <location>
        <begin position="1"/>
        <end position="26"/>
    </location>
</feature>
<dbReference type="EMBL" id="JARKIF010000013">
    <property type="protein sequence ID" value="KAJ7624855.1"/>
    <property type="molecule type" value="Genomic_DNA"/>
</dbReference>
<gene>
    <name evidence="10" type="ORF">FB45DRAFT_87935</name>
</gene>
<dbReference type="GO" id="GO:0003677">
    <property type="term" value="F:DNA binding"/>
    <property type="evidence" value="ECO:0007669"/>
    <property type="project" value="UniProtKB-KW"/>
</dbReference>
<evidence type="ECO:0000313" key="11">
    <source>
        <dbReference type="Proteomes" id="UP001221142"/>
    </source>
</evidence>
<dbReference type="Proteomes" id="UP001221142">
    <property type="component" value="Unassembled WGS sequence"/>
</dbReference>
<evidence type="ECO:0000256" key="2">
    <source>
        <dbReference type="ARBA" id="ARBA00004286"/>
    </source>
</evidence>
<keyword evidence="5 8" id="KW-0238">DNA-binding</keyword>
<keyword evidence="7 8" id="KW-0544">Nucleosome core</keyword>
<sequence>MPSPNPSGQSRHRRRIRRQSIESIPRPTLRRLMRRGGVKRAHGLMYEETRGVLSIFLRELLRDTVVYTQHACRTTASAADVVRAVRRSGRQLYGFNAQV</sequence>
<evidence type="ECO:0000256" key="9">
    <source>
        <dbReference type="SAM" id="MobiDB-lite"/>
    </source>
</evidence>
<evidence type="ECO:0000256" key="6">
    <source>
        <dbReference type="ARBA" id="ARBA00023242"/>
    </source>
</evidence>
<comment type="subunit">
    <text evidence="8">The nucleosome is a histone octamer containing two molecules each of H2A, H2B, H3 and H4 assembled in one H3-H4 heterotetramer and two H2A-H2B heterodimers. The octamer wraps approximately 147 bp of DNA.</text>
</comment>
<organism evidence="10 11">
    <name type="scientific">Roridomyces roridus</name>
    <dbReference type="NCBI Taxonomy" id="1738132"/>
    <lineage>
        <taxon>Eukaryota</taxon>
        <taxon>Fungi</taxon>
        <taxon>Dikarya</taxon>
        <taxon>Basidiomycota</taxon>
        <taxon>Agaricomycotina</taxon>
        <taxon>Agaricomycetes</taxon>
        <taxon>Agaricomycetidae</taxon>
        <taxon>Agaricales</taxon>
        <taxon>Marasmiineae</taxon>
        <taxon>Mycenaceae</taxon>
        <taxon>Roridomyces</taxon>
    </lineage>
</organism>
<keyword evidence="11" id="KW-1185">Reference proteome</keyword>
<evidence type="ECO:0000256" key="8">
    <source>
        <dbReference type="RuleBase" id="RU000528"/>
    </source>
</evidence>
<dbReference type="SUPFAM" id="SSF47113">
    <property type="entry name" value="Histone-fold"/>
    <property type="match status" value="1"/>
</dbReference>
<dbReference type="GO" id="GO:0030527">
    <property type="term" value="F:structural constituent of chromatin"/>
    <property type="evidence" value="ECO:0007669"/>
    <property type="project" value="InterPro"/>
</dbReference>
<name>A0AAD7BM39_9AGAR</name>
<dbReference type="GO" id="GO:0000786">
    <property type="term" value="C:nucleosome"/>
    <property type="evidence" value="ECO:0007669"/>
    <property type="project" value="UniProtKB-KW"/>
</dbReference>
<dbReference type="AlphaFoldDB" id="A0AAD7BM39"/>
<accession>A0AAD7BM39</accession>
<dbReference type="PRINTS" id="PR00623">
    <property type="entry name" value="HISTONEH4"/>
</dbReference>
<dbReference type="SMART" id="SM00417">
    <property type="entry name" value="H4"/>
    <property type="match status" value="1"/>
</dbReference>
<comment type="subcellular location">
    <subcellularLocation>
        <location evidence="2">Chromosome</location>
    </subcellularLocation>
    <subcellularLocation>
        <location evidence="1">Nucleus</location>
    </subcellularLocation>
</comment>
<dbReference type="CDD" id="cd22912">
    <property type="entry name" value="HFD_H4"/>
    <property type="match status" value="1"/>
</dbReference>
<dbReference type="PANTHER" id="PTHR10484">
    <property type="entry name" value="HISTONE H4"/>
    <property type="match status" value="1"/>
</dbReference>
<evidence type="ECO:0000256" key="1">
    <source>
        <dbReference type="ARBA" id="ARBA00004123"/>
    </source>
</evidence>
<evidence type="ECO:0000256" key="4">
    <source>
        <dbReference type="ARBA" id="ARBA00022454"/>
    </source>
</evidence>